<sequence length="102" mass="11481">MIIRFILTNVKITDLALDLMGQSVVPGKIVKRRLSMIKHFPIDKSHASLYCLFVDLCDIASQSIVNNILRFSNLATVMDCFEAMHEIAAYSTKFSLKSLDIS</sequence>
<evidence type="ECO:0000313" key="1">
    <source>
        <dbReference type="EMBL" id="KRY86530.1"/>
    </source>
</evidence>
<dbReference type="OrthoDB" id="10515542at2759"/>
<evidence type="ECO:0000313" key="2">
    <source>
        <dbReference type="Proteomes" id="UP000054995"/>
    </source>
</evidence>
<reference evidence="1 2" key="1">
    <citation type="submission" date="2015-01" db="EMBL/GenBank/DDBJ databases">
        <title>Evolution of Trichinella species and genotypes.</title>
        <authorList>
            <person name="Korhonen P.K."/>
            <person name="Edoardo P."/>
            <person name="Giuseppe L.R."/>
            <person name="Gasser R.B."/>
        </authorList>
    </citation>
    <scope>NUCLEOTIDE SEQUENCE [LARGE SCALE GENOMIC DNA]</scope>
    <source>
        <strain evidence="1">ISS470</strain>
    </source>
</reference>
<protein>
    <submittedName>
        <fullName evidence="1">Uncharacterized protein</fullName>
    </submittedName>
</protein>
<proteinExistence type="predicted"/>
<dbReference type="AlphaFoldDB" id="A0A0V1FKM4"/>
<accession>A0A0V1FKM4</accession>
<name>A0A0V1FKM4_TRIPS</name>
<organism evidence="1 2">
    <name type="scientific">Trichinella pseudospiralis</name>
    <name type="common">Parasitic roundworm</name>
    <dbReference type="NCBI Taxonomy" id="6337"/>
    <lineage>
        <taxon>Eukaryota</taxon>
        <taxon>Metazoa</taxon>
        <taxon>Ecdysozoa</taxon>
        <taxon>Nematoda</taxon>
        <taxon>Enoplea</taxon>
        <taxon>Dorylaimia</taxon>
        <taxon>Trichinellida</taxon>
        <taxon>Trichinellidae</taxon>
        <taxon>Trichinella</taxon>
    </lineage>
</organism>
<gene>
    <name evidence="1" type="ORF">T4D_11759</name>
</gene>
<keyword evidence="2" id="KW-1185">Reference proteome</keyword>
<dbReference type="EMBL" id="JYDT01000069">
    <property type="protein sequence ID" value="KRY86530.1"/>
    <property type="molecule type" value="Genomic_DNA"/>
</dbReference>
<dbReference type="Proteomes" id="UP000054995">
    <property type="component" value="Unassembled WGS sequence"/>
</dbReference>
<comment type="caution">
    <text evidence="1">The sequence shown here is derived from an EMBL/GenBank/DDBJ whole genome shotgun (WGS) entry which is preliminary data.</text>
</comment>